<dbReference type="GeneID" id="17279406"/>
<dbReference type="STRING" id="2903.R1FF54"/>
<evidence type="ECO:0000259" key="1">
    <source>
        <dbReference type="SMART" id="SM00829"/>
    </source>
</evidence>
<dbReference type="InterPro" id="IPR020843">
    <property type="entry name" value="ER"/>
</dbReference>
<dbReference type="SUPFAM" id="SSF50129">
    <property type="entry name" value="GroES-like"/>
    <property type="match status" value="1"/>
</dbReference>
<dbReference type="Proteomes" id="UP000013827">
    <property type="component" value="Unassembled WGS sequence"/>
</dbReference>
<dbReference type="SUPFAM" id="SSF51735">
    <property type="entry name" value="NAD(P)-binding Rossmann-fold domains"/>
    <property type="match status" value="1"/>
</dbReference>
<dbReference type="InterPro" id="IPR011032">
    <property type="entry name" value="GroES-like_sf"/>
</dbReference>
<dbReference type="EnsemblProtists" id="EOD34136">
    <property type="protein sequence ID" value="EOD34136"/>
    <property type="gene ID" value="EMIHUDRAFT_228782"/>
</dbReference>
<dbReference type="OMA" id="RRIPDSW"/>
<reference evidence="3" key="1">
    <citation type="journal article" date="2013" name="Nature">
        <title>Pan genome of the phytoplankton Emiliania underpins its global distribution.</title>
        <authorList>
            <person name="Read B.A."/>
            <person name="Kegel J."/>
            <person name="Klute M.J."/>
            <person name="Kuo A."/>
            <person name="Lefebvre S.C."/>
            <person name="Maumus F."/>
            <person name="Mayer C."/>
            <person name="Miller J."/>
            <person name="Monier A."/>
            <person name="Salamov A."/>
            <person name="Young J."/>
            <person name="Aguilar M."/>
            <person name="Claverie J.M."/>
            <person name="Frickenhaus S."/>
            <person name="Gonzalez K."/>
            <person name="Herman E.K."/>
            <person name="Lin Y.C."/>
            <person name="Napier J."/>
            <person name="Ogata H."/>
            <person name="Sarno A.F."/>
            <person name="Shmutz J."/>
            <person name="Schroeder D."/>
            <person name="de Vargas C."/>
            <person name="Verret F."/>
            <person name="von Dassow P."/>
            <person name="Valentin K."/>
            <person name="Van de Peer Y."/>
            <person name="Wheeler G."/>
            <person name="Dacks J.B."/>
            <person name="Delwiche C.F."/>
            <person name="Dyhrman S.T."/>
            <person name="Glockner G."/>
            <person name="John U."/>
            <person name="Richards T."/>
            <person name="Worden A.Z."/>
            <person name="Zhang X."/>
            <person name="Grigoriev I.V."/>
            <person name="Allen A.E."/>
            <person name="Bidle K."/>
            <person name="Borodovsky M."/>
            <person name="Bowler C."/>
            <person name="Brownlee C."/>
            <person name="Cock J.M."/>
            <person name="Elias M."/>
            <person name="Gladyshev V.N."/>
            <person name="Groth M."/>
            <person name="Guda C."/>
            <person name="Hadaegh A."/>
            <person name="Iglesias-Rodriguez M.D."/>
            <person name="Jenkins J."/>
            <person name="Jones B.M."/>
            <person name="Lawson T."/>
            <person name="Leese F."/>
            <person name="Lindquist E."/>
            <person name="Lobanov A."/>
            <person name="Lomsadze A."/>
            <person name="Malik S.B."/>
            <person name="Marsh M.E."/>
            <person name="Mackinder L."/>
            <person name="Mock T."/>
            <person name="Mueller-Roeber B."/>
            <person name="Pagarete A."/>
            <person name="Parker M."/>
            <person name="Probert I."/>
            <person name="Quesneville H."/>
            <person name="Raines C."/>
            <person name="Rensing S.A."/>
            <person name="Riano-Pachon D.M."/>
            <person name="Richier S."/>
            <person name="Rokitta S."/>
            <person name="Shiraiwa Y."/>
            <person name="Soanes D.M."/>
            <person name="van der Giezen M."/>
            <person name="Wahlund T.M."/>
            <person name="Williams B."/>
            <person name="Wilson W."/>
            <person name="Wolfe G."/>
            <person name="Wurch L.L."/>
        </authorList>
    </citation>
    <scope>NUCLEOTIDE SEQUENCE</scope>
</reference>
<feature type="domain" description="Enoyl reductase (ER)" evidence="1">
    <location>
        <begin position="50"/>
        <end position="402"/>
    </location>
</feature>
<dbReference type="PANTHER" id="PTHR43677:SF4">
    <property type="entry name" value="QUINONE OXIDOREDUCTASE-LIKE PROTEIN 2"/>
    <property type="match status" value="1"/>
</dbReference>
<protein>
    <recommendedName>
        <fullName evidence="1">Enoyl reductase (ER) domain-containing protein</fullName>
    </recommendedName>
</protein>
<dbReference type="KEGG" id="ehx:EMIHUDRAFT_228782"/>
<dbReference type="InterPro" id="IPR051397">
    <property type="entry name" value="Zn-ADH-like_protein"/>
</dbReference>
<evidence type="ECO:0000313" key="3">
    <source>
        <dbReference type="Proteomes" id="UP000013827"/>
    </source>
</evidence>
<dbReference type="Pfam" id="PF13602">
    <property type="entry name" value="ADH_zinc_N_2"/>
    <property type="match status" value="1"/>
</dbReference>
<organism evidence="2 3">
    <name type="scientific">Emiliania huxleyi (strain CCMP1516)</name>
    <dbReference type="NCBI Taxonomy" id="280463"/>
    <lineage>
        <taxon>Eukaryota</taxon>
        <taxon>Haptista</taxon>
        <taxon>Haptophyta</taxon>
        <taxon>Prymnesiophyceae</taxon>
        <taxon>Isochrysidales</taxon>
        <taxon>Noelaerhabdaceae</taxon>
        <taxon>Emiliania</taxon>
    </lineage>
</organism>
<dbReference type="Gene3D" id="3.90.180.10">
    <property type="entry name" value="Medium-chain alcohol dehydrogenases, catalytic domain"/>
    <property type="match status" value="1"/>
</dbReference>
<proteinExistence type="predicted"/>
<dbReference type="InterPro" id="IPR013154">
    <property type="entry name" value="ADH-like_N"/>
</dbReference>
<dbReference type="eggNOG" id="KOG1197">
    <property type="taxonomic scope" value="Eukaryota"/>
</dbReference>
<dbReference type="SMART" id="SM00829">
    <property type="entry name" value="PKS_ER"/>
    <property type="match status" value="1"/>
</dbReference>
<dbReference type="HOGENOM" id="CLU_026673_3_1_1"/>
<dbReference type="RefSeq" id="XP_005786565.1">
    <property type="nucleotide sequence ID" value="XM_005786508.1"/>
</dbReference>
<sequence length="417" mass="43871">MSVSRKASKSALEQSDCHASFAMRVLSMLASSPASPLPTTCQSWEASTLAGIRSLECRTTAVPPMSANDVMVSVKAVGLNFADIFCVLGVYEAANKMLSDGSPPNSGGTSQAAGSFCPGLEFAGEAVAVGAAVKDIRVGERVYGFTRFGAYRTVVVQEAVYLRPVPEGWSYAEAAALVAQGLTAWHGLVELGNIKRGARVLVHSAAGGVGCAAMQICTSLGCQSTGVVGSEGKAAWLQERFPQAEVLVRGPQRGYAEQLRALPGGGRFDCVLDSLGGKYFSAALDSLDPMGRIIHFGATYSYGGAKDGWCGLRKWLTFVPGYLSRPMVDPGQLTPTNRAVFGFNMIWLTDRVDLLTAELDAMLGKGGMTNRAPAVGATYPFEQLPEALEYLNSGASVGKVVVEVGEESKQAKAPFSP</sequence>
<evidence type="ECO:0000313" key="2">
    <source>
        <dbReference type="EnsemblProtists" id="EOD34136"/>
    </source>
</evidence>
<dbReference type="PaxDb" id="2903-EOD34136"/>
<dbReference type="PANTHER" id="PTHR43677">
    <property type="entry name" value="SHORT-CHAIN DEHYDROGENASE/REDUCTASE"/>
    <property type="match status" value="1"/>
</dbReference>
<name>A0A0D3KEF1_EMIH1</name>
<accession>A0A0D3KEF1</accession>
<reference evidence="2" key="2">
    <citation type="submission" date="2024-10" db="UniProtKB">
        <authorList>
            <consortium name="EnsemblProtists"/>
        </authorList>
    </citation>
    <scope>IDENTIFICATION</scope>
</reference>
<dbReference type="AlphaFoldDB" id="A0A0D3KEF1"/>
<dbReference type="Pfam" id="PF08240">
    <property type="entry name" value="ADH_N"/>
    <property type="match status" value="1"/>
</dbReference>
<keyword evidence="3" id="KW-1185">Reference proteome</keyword>
<dbReference type="GO" id="GO:0016491">
    <property type="term" value="F:oxidoreductase activity"/>
    <property type="evidence" value="ECO:0007669"/>
    <property type="project" value="InterPro"/>
</dbReference>
<dbReference type="InterPro" id="IPR036291">
    <property type="entry name" value="NAD(P)-bd_dom_sf"/>
</dbReference>